<accession>I7MI61</accession>
<dbReference type="KEGG" id="tet:TTHERM_00145230"/>
<keyword evidence="5" id="KW-1185">Reference proteome</keyword>
<protein>
    <submittedName>
        <fullName evidence="4">Zinc-binding dehydrogenase family oxidoreductase</fullName>
    </submittedName>
</protein>
<reference evidence="5" key="1">
    <citation type="journal article" date="2006" name="PLoS Biol.">
        <title>Macronuclear genome sequence of the ciliate Tetrahymena thermophila, a model eukaryote.</title>
        <authorList>
            <person name="Eisen J.A."/>
            <person name="Coyne R.S."/>
            <person name="Wu M."/>
            <person name="Wu D."/>
            <person name="Thiagarajan M."/>
            <person name="Wortman J.R."/>
            <person name="Badger J.H."/>
            <person name="Ren Q."/>
            <person name="Amedeo P."/>
            <person name="Jones K.M."/>
            <person name="Tallon L.J."/>
            <person name="Delcher A.L."/>
            <person name="Salzberg S.L."/>
            <person name="Silva J.C."/>
            <person name="Haas B.J."/>
            <person name="Majoros W.H."/>
            <person name="Farzad M."/>
            <person name="Carlton J.M."/>
            <person name="Smith R.K. Jr."/>
            <person name="Garg J."/>
            <person name="Pearlman R.E."/>
            <person name="Karrer K.M."/>
            <person name="Sun L."/>
            <person name="Manning G."/>
            <person name="Elde N.C."/>
            <person name="Turkewitz A.P."/>
            <person name="Asai D.J."/>
            <person name="Wilkes D.E."/>
            <person name="Wang Y."/>
            <person name="Cai H."/>
            <person name="Collins K."/>
            <person name="Stewart B.A."/>
            <person name="Lee S.R."/>
            <person name="Wilamowska K."/>
            <person name="Weinberg Z."/>
            <person name="Ruzzo W.L."/>
            <person name="Wloga D."/>
            <person name="Gaertig J."/>
            <person name="Frankel J."/>
            <person name="Tsao C.-C."/>
            <person name="Gorovsky M.A."/>
            <person name="Keeling P.J."/>
            <person name="Waller R.F."/>
            <person name="Patron N.J."/>
            <person name="Cherry J.M."/>
            <person name="Stover N.A."/>
            <person name="Krieger C.J."/>
            <person name="del Toro C."/>
            <person name="Ryder H.F."/>
            <person name="Williamson S.C."/>
            <person name="Barbeau R.A."/>
            <person name="Hamilton E.P."/>
            <person name="Orias E."/>
        </authorList>
    </citation>
    <scope>NUCLEOTIDE SEQUENCE [LARGE SCALE GENOMIC DNA]</scope>
    <source>
        <strain evidence="5">SB210</strain>
    </source>
</reference>
<organism evidence="4 5">
    <name type="scientific">Tetrahymena thermophila (strain SB210)</name>
    <dbReference type="NCBI Taxonomy" id="312017"/>
    <lineage>
        <taxon>Eukaryota</taxon>
        <taxon>Sar</taxon>
        <taxon>Alveolata</taxon>
        <taxon>Ciliophora</taxon>
        <taxon>Intramacronucleata</taxon>
        <taxon>Oligohymenophorea</taxon>
        <taxon>Hymenostomatida</taxon>
        <taxon>Tetrahymenina</taxon>
        <taxon>Tetrahymenidae</taxon>
        <taxon>Tetrahymena</taxon>
    </lineage>
</organism>
<dbReference type="Gene3D" id="3.90.180.10">
    <property type="entry name" value="Medium-chain alcohol dehydrogenases, catalytic domain"/>
    <property type="match status" value="1"/>
</dbReference>
<dbReference type="Pfam" id="PF00107">
    <property type="entry name" value="ADH_zinc_N"/>
    <property type="match status" value="1"/>
</dbReference>
<keyword evidence="2" id="KW-0560">Oxidoreductase</keyword>
<gene>
    <name evidence="4" type="ORF">TTHERM_00145230</name>
</gene>
<dbReference type="HOGENOM" id="CLU_026673_17_2_1"/>
<sequence>MAPKLPKTMKGIVLEEFGGSPVVKELPIPKPRYNEVLVKIEYASLNPMDLSFIKGYYSSVKKLPVTIGFEGCGTVVASGGGFYGWTLVGKKVAIYVQRSPHGCFAEYATTNVFQVCPVPDDCSFEEAASGLVNPMTVALMHKKTLERKVKAVVSNPAASALGRMLQRYFRLHGIPVINIVRRQEQLDMLKKEENAEYVLNTEDPNFEEDLKNLSAKLNATISFDAVGGPVCGRILKCMPNGSTAYVYGNLSMKSSEVTQNDLIFKKKKIKGFWLINQLKKVSVLEGYRLIKKVGGLYKGILSTKFTHKYPLEKLDDAVKHYLKNMSEGKILLTANVKEIEEIPYPYPNSQPQARL</sequence>
<dbReference type="PANTHER" id="PTHR48106">
    <property type="entry name" value="QUINONE OXIDOREDUCTASE PIG3-RELATED"/>
    <property type="match status" value="1"/>
</dbReference>
<dbReference type="OMA" id="EVEPWET"/>
<name>I7MI61_TETTS</name>
<dbReference type="AlphaFoldDB" id="I7MI61"/>
<dbReference type="InParanoid" id="I7MI61"/>
<dbReference type="SUPFAM" id="SSF51735">
    <property type="entry name" value="NAD(P)-binding Rossmann-fold domains"/>
    <property type="match status" value="1"/>
</dbReference>
<dbReference type="CDD" id="cd08291">
    <property type="entry name" value="ETR_like_1"/>
    <property type="match status" value="1"/>
</dbReference>
<keyword evidence="1" id="KW-0521">NADP</keyword>
<dbReference type="Pfam" id="PF08240">
    <property type="entry name" value="ADH_N"/>
    <property type="match status" value="1"/>
</dbReference>
<dbReference type="OrthoDB" id="415383at2759"/>
<evidence type="ECO:0000259" key="3">
    <source>
        <dbReference type="SMART" id="SM00829"/>
    </source>
</evidence>
<dbReference type="GO" id="GO:0070402">
    <property type="term" value="F:NADPH binding"/>
    <property type="evidence" value="ECO:0007669"/>
    <property type="project" value="TreeGrafter"/>
</dbReference>
<evidence type="ECO:0000256" key="2">
    <source>
        <dbReference type="ARBA" id="ARBA00023002"/>
    </source>
</evidence>
<dbReference type="SMART" id="SM00829">
    <property type="entry name" value="PKS_ER"/>
    <property type="match status" value="1"/>
</dbReference>
<dbReference type="RefSeq" id="XP_001011163.2">
    <property type="nucleotide sequence ID" value="XM_001011163.3"/>
</dbReference>
<dbReference type="InterPro" id="IPR013154">
    <property type="entry name" value="ADH-like_N"/>
</dbReference>
<dbReference type="eggNOG" id="KOG0025">
    <property type="taxonomic scope" value="Eukaryota"/>
</dbReference>
<evidence type="ECO:0000313" key="5">
    <source>
        <dbReference type="Proteomes" id="UP000009168"/>
    </source>
</evidence>
<feature type="domain" description="Enoyl reductase (ER)" evidence="3">
    <location>
        <begin position="18"/>
        <end position="332"/>
    </location>
</feature>
<dbReference type="EMBL" id="GG662793">
    <property type="protein sequence ID" value="EAR90918.2"/>
    <property type="molecule type" value="Genomic_DNA"/>
</dbReference>
<dbReference type="PANTHER" id="PTHR48106:SF18">
    <property type="entry name" value="QUINONE OXIDOREDUCTASE PIG3"/>
    <property type="match status" value="1"/>
</dbReference>
<dbReference type="InterPro" id="IPR020843">
    <property type="entry name" value="ER"/>
</dbReference>
<evidence type="ECO:0000313" key="4">
    <source>
        <dbReference type="EMBL" id="EAR90918.2"/>
    </source>
</evidence>
<dbReference type="InterPro" id="IPR036291">
    <property type="entry name" value="NAD(P)-bd_dom_sf"/>
</dbReference>
<dbReference type="Proteomes" id="UP000009168">
    <property type="component" value="Unassembled WGS sequence"/>
</dbReference>
<dbReference type="InterPro" id="IPR013149">
    <property type="entry name" value="ADH-like_C"/>
</dbReference>
<proteinExistence type="predicted"/>
<evidence type="ECO:0000256" key="1">
    <source>
        <dbReference type="ARBA" id="ARBA00022857"/>
    </source>
</evidence>
<dbReference type="Gene3D" id="3.40.50.720">
    <property type="entry name" value="NAD(P)-binding Rossmann-like Domain"/>
    <property type="match status" value="1"/>
</dbReference>
<dbReference type="STRING" id="312017.I7MI61"/>
<dbReference type="GO" id="GO:0016651">
    <property type="term" value="F:oxidoreductase activity, acting on NAD(P)H"/>
    <property type="evidence" value="ECO:0007669"/>
    <property type="project" value="TreeGrafter"/>
</dbReference>
<dbReference type="GeneID" id="7836581"/>
<dbReference type="SUPFAM" id="SSF50129">
    <property type="entry name" value="GroES-like"/>
    <property type="match status" value="1"/>
</dbReference>
<dbReference type="InterPro" id="IPR011032">
    <property type="entry name" value="GroES-like_sf"/>
</dbReference>